<feature type="signal peptide" evidence="1">
    <location>
        <begin position="1"/>
        <end position="22"/>
    </location>
</feature>
<sequence>MLRRVPALVCGLCWLLACPADALQAVEPASVAPDCSSLRLNQLKVLGSHNSYKRRLPDEVYQAAAARGINSKALRYGHPALAAQLDFGLRQLELDVVSDSVAGQQHRLAEPLAEKWLGRPLLSSADRHKYQQTGLKTLHLPDIDFASHCPLFADCLLALRHWSDTHPAHSPVFVLMNVKERGAFGANGGGFQPAQWDAELYRMLDRQILQVLGAEKLLRPADVQKPGLSLRDSVRQHGWPSVSRTLGQFIFIFDGDTTQARSYQAAVAAREQVLFASTGIDDPQAAILVLNQPVAQQAQIQSAVAAGFIVRTRSDEPLNADATRFNSALQSNAQIISTDFYHGAPQGIAALQYKPAQVAAITSCTSKVGLP</sequence>
<dbReference type="Gene3D" id="3.20.20.190">
    <property type="entry name" value="Phosphatidylinositol (PI) phosphodiesterase"/>
    <property type="match status" value="1"/>
</dbReference>
<dbReference type="CDD" id="cd08589">
    <property type="entry name" value="PI-PLCc_SaPLC1_like"/>
    <property type="match status" value="1"/>
</dbReference>
<name>A0ABV6BFP8_9GAMM</name>
<dbReference type="InterPro" id="IPR017946">
    <property type="entry name" value="PLC-like_Pdiesterase_TIM-brl"/>
</dbReference>
<dbReference type="RefSeq" id="WP_377242433.1">
    <property type="nucleotide sequence ID" value="NZ_JBHLXP010000001.1"/>
</dbReference>
<dbReference type="GO" id="GO:0004435">
    <property type="term" value="F:phosphatidylinositol-4,5-bisphosphate phospholipase C activity"/>
    <property type="evidence" value="ECO:0007669"/>
    <property type="project" value="UniProtKB-EC"/>
</dbReference>
<protein>
    <submittedName>
        <fullName evidence="2">Ca2+-dependent phosphoinositide-specific phospholipase C</fullName>
        <ecNumber evidence="2">3.1.4.11</ecNumber>
    </submittedName>
</protein>
<keyword evidence="2" id="KW-0378">Hydrolase</keyword>
<evidence type="ECO:0000256" key="1">
    <source>
        <dbReference type="SAM" id="SignalP"/>
    </source>
</evidence>
<keyword evidence="1" id="KW-0732">Signal</keyword>
<dbReference type="SUPFAM" id="SSF51695">
    <property type="entry name" value="PLC-like phosphodiesterases"/>
    <property type="match status" value="1"/>
</dbReference>
<proteinExistence type="predicted"/>
<keyword evidence="3" id="KW-1185">Reference proteome</keyword>
<organism evidence="2 3">
    <name type="scientific">Rheinheimera tilapiae</name>
    <dbReference type="NCBI Taxonomy" id="875043"/>
    <lineage>
        <taxon>Bacteria</taxon>
        <taxon>Pseudomonadati</taxon>
        <taxon>Pseudomonadota</taxon>
        <taxon>Gammaproteobacteria</taxon>
        <taxon>Chromatiales</taxon>
        <taxon>Chromatiaceae</taxon>
        <taxon>Rheinheimera</taxon>
    </lineage>
</organism>
<reference evidence="2 3" key="1">
    <citation type="submission" date="2024-09" db="EMBL/GenBank/DDBJ databases">
        <authorList>
            <person name="Sun Q."/>
            <person name="Mori K."/>
        </authorList>
    </citation>
    <scope>NUCLEOTIDE SEQUENCE [LARGE SCALE GENOMIC DNA]</scope>
    <source>
        <strain evidence="2 3">KCTC 23315</strain>
    </source>
</reference>
<dbReference type="Pfam" id="PF16670">
    <property type="entry name" value="PI-PLC-C1"/>
    <property type="match status" value="1"/>
</dbReference>
<evidence type="ECO:0000313" key="2">
    <source>
        <dbReference type="EMBL" id="MFC0048338.1"/>
    </source>
</evidence>
<feature type="chain" id="PRO_5047184211" evidence="1">
    <location>
        <begin position="23"/>
        <end position="371"/>
    </location>
</feature>
<dbReference type="Proteomes" id="UP001589813">
    <property type="component" value="Unassembled WGS sequence"/>
</dbReference>
<gene>
    <name evidence="2" type="ORF">ACFFJP_08555</name>
</gene>
<accession>A0ABV6BFP8</accession>
<dbReference type="PROSITE" id="PS51257">
    <property type="entry name" value="PROKAR_LIPOPROTEIN"/>
    <property type="match status" value="1"/>
</dbReference>
<dbReference type="InterPro" id="IPR032075">
    <property type="entry name" value="PI-PLC-C1"/>
</dbReference>
<comment type="caution">
    <text evidence="2">The sequence shown here is derived from an EMBL/GenBank/DDBJ whole genome shotgun (WGS) entry which is preliminary data.</text>
</comment>
<dbReference type="EMBL" id="JBHLXP010000001">
    <property type="protein sequence ID" value="MFC0048338.1"/>
    <property type="molecule type" value="Genomic_DNA"/>
</dbReference>
<evidence type="ECO:0000313" key="3">
    <source>
        <dbReference type="Proteomes" id="UP001589813"/>
    </source>
</evidence>
<dbReference type="EC" id="3.1.4.11" evidence="2"/>